<sequence>MESITLTLIKLIIFFSAINRLLLPPTAISSTTTTFPKHARPTNSGYLTINSTTGSAIFYVFYEAKNLNNLSLSQVPLLIWLQGGPGCSSMTGNFFELGPYLVTSSLKHNVEHLTLKKNPSSWNRLFGLLFLDNPIGTGFSIASTYEEIPRDQENVAKHLSIAIKKFISLNTFFETRPVYITGESYAGKYVPSIGYYIAKRNKNIPVSERVNLCGLAIGNGLTDPITQVKSHAKSAYYLGLINRQQRTHLEKLQLEVVRLTKDHEWYHATNARSKLLNVLQNMSGLATLYDFRRLTSYEITKVTSFLSNNEIKKILKANESVVYEACSPVVGSALHEDVMQSVRYMIEYLLNDSDVKILLYTGQCDLRVGVVGIESWVKKMKWDGVKDYMESKREVWMVNGQLAGYVQKYGNLVNVVVFGAGHLVPADQSVNSQAMIEDWGGVVYLVEPPVGSFFVLQGWDIFRFSVGIVATSINLHSIIICKGDICVMIFLVDNEDSAYFISESGLSSSCLTLNIKDMKCRSFDLKLLSSSPSHCAVGSQYSFAIHFATTFLAIIPELVA</sequence>
<evidence type="ECO:0000313" key="10">
    <source>
        <dbReference type="Proteomes" id="UP000245207"/>
    </source>
</evidence>
<dbReference type="InterPro" id="IPR001563">
    <property type="entry name" value="Peptidase_S10"/>
</dbReference>
<dbReference type="Proteomes" id="UP000245207">
    <property type="component" value="Unassembled WGS sequence"/>
</dbReference>
<evidence type="ECO:0000256" key="3">
    <source>
        <dbReference type="ARBA" id="ARBA00022525"/>
    </source>
</evidence>
<dbReference type="OrthoDB" id="443318at2759"/>
<dbReference type="GO" id="GO:0006508">
    <property type="term" value="P:proteolysis"/>
    <property type="evidence" value="ECO:0007669"/>
    <property type="project" value="UniProtKB-KW"/>
</dbReference>
<name>A0A2U1QFQ0_ARTAN</name>
<dbReference type="InterPro" id="IPR018202">
    <property type="entry name" value="Ser_caboxypep_ser_AS"/>
</dbReference>
<proteinExistence type="inferred from homology"/>
<dbReference type="Pfam" id="PF00450">
    <property type="entry name" value="Peptidase_S10"/>
    <property type="match status" value="1"/>
</dbReference>
<keyword evidence="8" id="KW-0732">Signal</keyword>
<evidence type="ECO:0000256" key="6">
    <source>
        <dbReference type="ARBA" id="ARBA00022801"/>
    </source>
</evidence>
<comment type="similarity">
    <text evidence="2 8">Belongs to the peptidase S10 family.</text>
</comment>
<dbReference type="Gene3D" id="3.40.50.1820">
    <property type="entry name" value="alpha/beta hydrolase"/>
    <property type="match status" value="1"/>
</dbReference>
<dbReference type="SUPFAM" id="SSF53474">
    <property type="entry name" value="alpha/beta-Hydrolases"/>
    <property type="match status" value="1"/>
</dbReference>
<dbReference type="PANTHER" id="PTHR11802:SF454">
    <property type="entry name" value="SERINE CARBOXYPEPTIDASE-LIKE 50"/>
    <property type="match status" value="1"/>
</dbReference>
<evidence type="ECO:0000256" key="7">
    <source>
        <dbReference type="ARBA" id="ARBA00023180"/>
    </source>
</evidence>
<evidence type="ECO:0000313" key="9">
    <source>
        <dbReference type="EMBL" id="PWA96831.1"/>
    </source>
</evidence>
<dbReference type="AlphaFoldDB" id="A0A2U1QFQ0"/>
<dbReference type="PRINTS" id="PR00724">
    <property type="entry name" value="CRBOXYPTASEC"/>
</dbReference>
<keyword evidence="4 8" id="KW-0121">Carboxypeptidase</keyword>
<feature type="signal peptide" evidence="8">
    <location>
        <begin position="1"/>
        <end position="20"/>
    </location>
</feature>
<reference evidence="9 10" key="1">
    <citation type="journal article" date="2018" name="Mol. Plant">
        <title>The genome of Artemisia annua provides insight into the evolution of Asteraceae family and artemisinin biosynthesis.</title>
        <authorList>
            <person name="Shen Q."/>
            <person name="Zhang L."/>
            <person name="Liao Z."/>
            <person name="Wang S."/>
            <person name="Yan T."/>
            <person name="Shi P."/>
            <person name="Liu M."/>
            <person name="Fu X."/>
            <person name="Pan Q."/>
            <person name="Wang Y."/>
            <person name="Lv Z."/>
            <person name="Lu X."/>
            <person name="Zhang F."/>
            <person name="Jiang W."/>
            <person name="Ma Y."/>
            <person name="Chen M."/>
            <person name="Hao X."/>
            <person name="Li L."/>
            <person name="Tang Y."/>
            <person name="Lv G."/>
            <person name="Zhou Y."/>
            <person name="Sun X."/>
            <person name="Brodelius P.E."/>
            <person name="Rose J.K.C."/>
            <person name="Tang K."/>
        </authorList>
    </citation>
    <scope>NUCLEOTIDE SEQUENCE [LARGE SCALE GENOMIC DNA]</scope>
    <source>
        <strain evidence="10">cv. Huhao1</strain>
        <tissue evidence="9">Leaf</tissue>
    </source>
</reference>
<keyword evidence="7" id="KW-0325">Glycoprotein</keyword>
<gene>
    <name evidence="9" type="ORF">CTI12_AA036130</name>
</gene>
<feature type="chain" id="PRO_5015375980" description="Carboxypeptidase" evidence="8">
    <location>
        <begin position="21"/>
        <end position="560"/>
    </location>
</feature>
<evidence type="ECO:0000256" key="8">
    <source>
        <dbReference type="RuleBase" id="RU361156"/>
    </source>
</evidence>
<evidence type="ECO:0000256" key="5">
    <source>
        <dbReference type="ARBA" id="ARBA00022670"/>
    </source>
</evidence>
<keyword evidence="3" id="KW-0964">Secreted</keyword>
<dbReference type="EC" id="3.4.16.-" evidence="8"/>
<organism evidence="9 10">
    <name type="scientific">Artemisia annua</name>
    <name type="common">Sweet wormwood</name>
    <dbReference type="NCBI Taxonomy" id="35608"/>
    <lineage>
        <taxon>Eukaryota</taxon>
        <taxon>Viridiplantae</taxon>
        <taxon>Streptophyta</taxon>
        <taxon>Embryophyta</taxon>
        <taxon>Tracheophyta</taxon>
        <taxon>Spermatophyta</taxon>
        <taxon>Magnoliopsida</taxon>
        <taxon>eudicotyledons</taxon>
        <taxon>Gunneridae</taxon>
        <taxon>Pentapetalae</taxon>
        <taxon>asterids</taxon>
        <taxon>campanulids</taxon>
        <taxon>Asterales</taxon>
        <taxon>Asteraceae</taxon>
        <taxon>Asteroideae</taxon>
        <taxon>Anthemideae</taxon>
        <taxon>Artemisiinae</taxon>
        <taxon>Artemisia</taxon>
    </lineage>
</organism>
<dbReference type="GO" id="GO:0004185">
    <property type="term" value="F:serine-type carboxypeptidase activity"/>
    <property type="evidence" value="ECO:0007669"/>
    <property type="project" value="UniProtKB-UniRule"/>
</dbReference>
<comment type="subcellular location">
    <subcellularLocation>
        <location evidence="1">Secreted</location>
    </subcellularLocation>
</comment>
<dbReference type="PANTHER" id="PTHR11802">
    <property type="entry name" value="SERINE PROTEASE FAMILY S10 SERINE CARBOXYPEPTIDASE"/>
    <property type="match status" value="1"/>
</dbReference>
<dbReference type="InterPro" id="IPR029058">
    <property type="entry name" value="AB_hydrolase_fold"/>
</dbReference>
<keyword evidence="5 8" id="KW-0645">Protease</keyword>
<keyword evidence="6 8" id="KW-0378">Hydrolase</keyword>
<evidence type="ECO:0000256" key="1">
    <source>
        <dbReference type="ARBA" id="ARBA00004613"/>
    </source>
</evidence>
<comment type="caution">
    <text evidence="9">The sequence shown here is derived from an EMBL/GenBank/DDBJ whole genome shotgun (WGS) entry which is preliminary data.</text>
</comment>
<accession>A0A2U1QFQ0</accession>
<dbReference type="InterPro" id="IPR033124">
    <property type="entry name" value="Ser_caboxypep_his_AS"/>
</dbReference>
<evidence type="ECO:0000256" key="2">
    <source>
        <dbReference type="ARBA" id="ARBA00009431"/>
    </source>
</evidence>
<dbReference type="PROSITE" id="PS00131">
    <property type="entry name" value="CARBOXYPEPT_SER_SER"/>
    <property type="match status" value="1"/>
</dbReference>
<evidence type="ECO:0000256" key="4">
    <source>
        <dbReference type="ARBA" id="ARBA00022645"/>
    </source>
</evidence>
<dbReference type="EMBL" id="PKPP01000157">
    <property type="protein sequence ID" value="PWA96831.1"/>
    <property type="molecule type" value="Genomic_DNA"/>
</dbReference>
<keyword evidence="10" id="KW-1185">Reference proteome</keyword>
<protein>
    <recommendedName>
        <fullName evidence="8">Carboxypeptidase</fullName>
        <ecNumber evidence="8">3.4.16.-</ecNumber>
    </recommendedName>
</protein>
<dbReference type="PROSITE" id="PS00560">
    <property type="entry name" value="CARBOXYPEPT_SER_HIS"/>
    <property type="match status" value="1"/>
</dbReference>
<dbReference type="GO" id="GO:0005576">
    <property type="term" value="C:extracellular region"/>
    <property type="evidence" value="ECO:0007669"/>
    <property type="project" value="UniProtKB-SubCell"/>
</dbReference>